<dbReference type="AlphaFoldDB" id="A0A2H0UKL7"/>
<dbReference type="EMBL" id="PFBD01000022">
    <property type="protein sequence ID" value="PIR86941.1"/>
    <property type="molecule type" value="Genomic_DNA"/>
</dbReference>
<feature type="domain" description="Nucleotidyl transferase" evidence="1">
    <location>
        <begin position="244"/>
        <end position="448"/>
    </location>
</feature>
<dbReference type="InterPro" id="IPR029044">
    <property type="entry name" value="Nucleotide-diphossugar_trans"/>
</dbReference>
<dbReference type="Gene3D" id="3.90.550.10">
    <property type="entry name" value="Spore Coat Polysaccharide Biosynthesis Protein SpsA, Chain A"/>
    <property type="match status" value="2"/>
</dbReference>
<name>A0A2H0UKL7_9BACT</name>
<accession>A0A2H0UKL7</accession>
<comment type="caution">
    <text evidence="2">The sequence shown here is derived from an EMBL/GenBank/DDBJ whole genome shotgun (WGS) entry which is preliminary data.</text>
</comment>
<dbReference type="SUPFAM" id="SSF53448">
    <property type="entry name" value="Nucleotide-diphospho-sugar transferases"/>
    <property type="match status" value="2"/>
</dbReference>
<dbReference type="CDD" id="cd04181">
    <property type="entry name" value="NTP_transferase"/>
    <property type="match status" value="1"/>
</dbReference>
<protein>
    <recommendedName>
        <fullName evidence="1">Nucleotidyl transferase domain-containing protein</fullName>
    </recommendedName>
</protein>
<evidence type="ECO:0000313" key="2">
    <source>
        <dbReference type="EMBL" id="PIR86941.1"/>
    </source>
</evidence>
<evidence type="ECO:0000259" key="1">
    <source>
        <dbReference type="Pfam" id="PF00483"/>
    </source>
</evidence>
<proteinExistence type="predicted"/>
<dbReference type="Pfam" id="PF00483">
    <property type="entry name" value="NTP_transferase"/>
    <property type="match status" value="2"/>
</dbReference>
<gene>
    <name evidence="2" type="ORF">COU11_02920</name>
</gene>
<dbReference type="Proteomes" id="UP000229526">
    <property type="component" value="Unassembled WGS sequence"/>
</dbReference>
<sequence>MHVSMKCIILAAGKGTRMRPLTLHTPKPMVMVLGKPLLEHIINELPSEITELILVVGYQHEKIRAYFGDKFSDRKIVYVIQEEQLGTAHALNLARPYLNEGEKFLFMFADDLHSASAMKQLVQGDIGMLVQEHEDPRPFGVVEVDKEGRVTSLEEKPADPKSNMVAVGVFLFDDRIFNYPIRLSPRGEYEYVDQVVDMLKDHDFVVEKTNFWHPIGYPQDVEVAERKLREAHAAPEPDYTHIPAVIIAGGNGTRLPEGEQEQPKCLVEIAGKPMLAWQIEKLRRQGFKNIRLSLGYKAQMVVNWLQTSNNTDISYVIENEPLGTGGGLRLAAKDFTTPFIALNCDDIADVDFASLMRHGGKEYNVISGMPCTDATTFESLVHDKDKRVLEFRARSADIKDAIVNIGHYYLQPNIFADMPEKFSNERDLFPKLVQEGKLVLHTHKGYWLTANNAEQLAAARDFFSK</sequence>
<dbReference type="InterPro" id="IPR005835">
    <property type="entry name" value="NTP_transferase_dom"/>
</dbReference>
<reference evidence="3" key="1">
    <citation type="submission" date="2017-09" db="EMBL/GenBank/DDBJ databases">
        <title>Depth-based differentiation of microbial function through sediment-hosted aquifers and enrichment of novel symbionts in the deep terrestrial subsurface.</title>
        <authorList>
            <person name="Probst A.J."/>
            <person name="Ladd B."/>
            <person name="Jarett J.K."/>
            <person name="Geller-Mcgrath D.E."/>
            <person name="Sieber C.M.K."/>
            <person name="Emerson J.B."/>
            <person name="Anantharaman K."/>
            <person name="Thomas B.C."/>
            <person name="Malmstrom R."/>
            <person name="Stieglmeier M."/>
            <person name="Klingl A."/>
            <person name="Woyke T."/>
            <person name="Ryan C.M."/>
            <person name="Banfield J.F."/>
        </authorList>
    </citation>
    <scope>NUCLEOTIDE SEQUENCE [LARGE SCALE GENOMIC DNA]</scope>
</reference>
<organism evidence="2 3">
    <name type="scientific">Candidatus Harrisonbacteria bacterium CG10_big_fil_rev_8_21_14_0_10_49_15</name>
    <dbReference type="NCBI Taxonomy" id="1974587"/>
    <lineage>
        <taxon>Bacteria</taxon>
        <taxon>Candidatus Harrisoniibacteriota</taxon>
    </lineage>
</organism>
<dbReference type="InterPro" id="IPR050486">
    <property type="entry name" value="Mannose-1P_guanyltransferase"/>
</dbReference>
<evidence type="ECO:0000313" key="3">
    <source>
        <dbReference type="Proteomes" id="UP000229526"/>
    </source>
</evidence>
<dbReference type="PANTHER" id="PTHR22572">
    <property type="entry name" value="SUGAR-1-PHOSPHATE GUANYL TRANSFERASE"/>
    <property type="match status" value="1"/>
</dbReference>
<feature type="domain" description="Nucleotidyl transferase" evidence="1">
    <location>
        <begin position="6"/>
        <end position="228"/>
    </location>
</feature>